<dbReference type="Proteomes" id="UP001276840">
    <property type="component" value="Unassembled WGS sequence"/>
</dbReference>
<proteinExistence type="predicted"/>
<reference evidence="2 3" key="1">
    <citation type="submission" date="2023-08" db="EMBL/GenBank/DDBJ databases">
        <title>Implementing the SeqCode for naming new Mesorhizobium species isolated from Vachellia karroo root nodules.</title>
        <authorList>
            <person name="Van Lill M."/>
        </authorList>
    </citation>
    <scope>NUCLEOTIDE SEQUENCE [LARGE SCALE GENOMIC DNA]</scope>
    <source>
        <strain evidence="2 3">MSK 1335</strain>
    </source>
</reference>
<feature type="transmembrane region" description="Helical" evidence="1">
    <location>
        <begin position="7"/>
        <end position="27"/>
    </location>
</feature>
<accession>A0ABU4ZPZ4</accession>
<evidence type="ECO:0000313" key="2">
    <source>
        <dbReference type="EMBL" id="MDX8527464.1"/>
    </source>
</evidence>
<organism evidence="2 3">
    <name type="scientific">Mesorhizobium montanum</name>
    <dbReference type="NCBI Taxonomy" id="3072323"/>
    <lineage>
        <taxon>Bacteria</taxon>
        <taxon>Pseudomonadati</taxon>
        <taxon>Pseudomonadota</taxon>
        <taxon>Alphaproteobacteria</taxon>
        <taxon>Hyphomicrobiales</taxon>
        <taxon>Phyllobacteriaceae</taxon>
        <taxon>Mesorhizobium</taxon>
    </lineage>
</organism>
<name>A0ABU4ZPZ4_9HYPH</name>
<keyword evidence="1" id="KW-1133">Transmembrane helix</keyword>
<sequence length="75" mass="8336">MDRKINYVIVLMAAFAALAAYNIAYGLKMGEIRGRLHWIALADDPTRFWNIVVGNGLNIAASLAVMWLLNSRSRG</sequence>
<keyword evidence="1" id="KW-0812">Transmembrane</keyword>
<protein>
    <submittedName>
        <fullName evidence="2">Uncharacterized protein</fullName>
    </submittedName>
</protein>
<keyword evidence="3" id="KW-1185">Reference proteome</keyword>
<comment type="caution">
    <text evidence="2">The sequence shown here is derived from an EMBL/GenBank/DDBJ whole genome shotgun (WGS) entry which is preliminary data.</text>
</comment>
<dbReference type="EMBL" id="JAVIJF010000018">
    <property type="protein sequence ID" value="MDX8527464.1"/>
    <property type="molecule type" value="Genomic_DNA"/>
</dbReference>
<evidence type="ECO:0000313" key="3">
    <source>
        <dbReference type="Proteomes" id="UP001276840"/>
    </source>
</evidence>
<feature type="transmembrane region" description="Helical" evidence="1">
    <location>
        <begin position="47"/>
        <end position="69"/>
    </location>
</feature>
<gene>
    <name evidence="2" type="ORF">RFM68_23475</name>
</gene>
<dbReference type="RefSeq" id="WP_320235402.1">
    <property type="nucleotide sequence ID" value="NZ_JAVIJF010000018.1"/>
</dbReference>
<evidence type="ECO:0000256" key="1">
    <source>
        <dbReference type="SAM" id="Phobius"/>
    </source>
</evidence>
<keyword evidence="1" id="KW-0472">Membrane</keyword>